<keyword evidence="5" id="KW-0441">Lipid A biosynthesis</keyword>
<name>A0A2G0CGN2_9BACT</name>
<keyword evidence="6" id="KW-0328">Glycosyltransferase</keyword>
<evidence type="ECO:0000256" key="10">
    <source>
        <dbReference type="NCBIfam" id="TIGR00215"/>
    </source>
</evidence>
<evidence type="ECO:0000256" key="3">
    <source>
        <dbReference type="ARBA" id="ARBA00020902"/>
    </source>
</evidence>
<evidence type="ECO:0000313" key="11">
    <source>
        <dbReference type="EMBL" id="PHK99133.1"/>
    </source>
</evidence>
<dbReference type="InterPro" id="IPR003835">
    <property type="entry name" value="Glyco_trans_19"/>
</dbReference>
<dbReference type="Proteomes" id="UP000226437">
    <property type="component" value="Unassembled WGS sequence"/>
</dbReference>
<sequence length="363" mass="40185">MRYYIIAGEASGDLHGARLVSALRAQDPAAEIRAWGGDLMQEAGAEVVKHYRDLAFMGFVEVVMNLRTILANFRECQADIDAFRPDRLILIDYPGFNLRIAKWARPRGYDISYYISPQIWAWHTSRVHQIKANVDRMLVILPFEPAFYARYGVEATFVGHPLLDVVREVEDRPATHIALLPGSRKQEISRSLPVMLAAAARLPGERFVVAGAPSQDRDVYDRLLEECGSPANVELVSGRTYEVLAGARAAAVTSGTATLETALFGVPQVVCYRGNSLNYWLARKLVASRIKYISLVNLVMDRPVVTELIQHNFSAERLTEELQKTIAGPERDRQLSDLAELRQALGEGGAAGRAAAAIIADKP</sequence>
<keyword evidence="12" id="KW-1185">Reference proteome</keyword>
<evidence type="ECO:0000256" key="4">
    <source>
        <dbReference type="ARBA" id="ARBA00022516"/>
    </source>
</evidence>
<evidence type="ECO:0000256" key="2">
    <source>
        <dbReference type="ARBA" id="ARBA00012687"/>
    </source>
</evidence>
<evidence type="ECO:0000256" key="8">
    <source>
        <dbReference type="ARBA" id="ARBA00023098"/>
    </source>
</evidence>
<dbReference type="GO" id="GO:0008915">
    <property type="term" value="F:lipid-A-disaccharide synthase activity"/>
    <property type="evidence" value="ECO:0007669"/>
    <property type="project" value="UniProtKB-UniRule"/>
</dbReference>
<dbReference type="EMBL" id="PDLO01000002">
    <property type="protein sequence ID" value="PHK99133.1"/>
    <property type="molecule type" value="Genomic_DNA"/>
</dbReference>
<comment type="function">
    <text evidence="1">Condensation of UDP-2,3-diacylglucosamine and 2,3-diacylglucosamine-1-phosphate to form lipid A disaccharide, a precursor of lipid A, a phosphorylated glycolipid that anchors the lipopolysaccharide to the outer membrane of the cell.</text>
</comment>
<evidence type="ECO:0000256" key="6">
    <source>
        <dbReference type="ARBA" id="ARBA00022676"/>
    </source>
</evidence>
<dbReference type="AlphaFoldDB" id="A0A2G0CGN2"/>
<dbReference type="EC" id="2.4.1.182" evidence="2 10"/>
<dbReference type="PANTHER" id="PTHR30372:SF4">
    <property type="entry name" value="LIPID-A-DISACCHARIDE SYNTHASE, MITOCHONDRIAL-RELATED"/>
    <property type="match status" value="1"/>
</dbReference>
<gene>
    <name evidence="11" type="ORF">CGL56_06650</name>
</gene>
<comment type="catalytic activity">
    <reaction evidence="9">
        <text>a lipid X + a UDP-2-N,3-O-bis[(3R)-3-hydroxyacyl]-alpha-D-glucosamine = a lipid A disaccharide + UDP + H(+)</text>
        <dbReference type="Rhea" id="RHEA:67828"/>
        <dbReference type="ChEBI" id="CHEBI:15378"/>
        <dbReference type="ChEBI" id="CHEBI:58223"/>
        <dbReference type="ChEBI" id="CHEBI:137748"/>
        <dbReference type="ChEBI" id="CHEBI:176338"/>
        <dbReference type="ChEBI" id="CHEBI:176343"/>
        <dbReference type="EC" id="2.4.1.182"/>
    </reaction>
</comment>
<dbReference type="Pfam" id="PF02684">
    <property type="entry name" value="LpxB"/>
    <property type="match status" value="1"/>
</dbReference>
<keyword evidence="4" id="KW-0444">Lipid biosynthesis</keyword>
<evidence type="ECO:0000256" key="5">
    <source>
        <dbReference type="ARBA" id="ARBA00022556"/>
    </source>
</evidence>
<protein>
    <recommendedName>
        <fullName evidence="3 10">Lipid-A-disaccharide synthase</fullName>
        <ecNumber evidence="2 10">2.4.1.182</ecNumber>
    </recommendedName>
</protein>
<organism evidence="11 12">
    <name type="scientific">Neolewinella marina</name>
    <dbReference type="NCBI Taxonomy" id="438751"/>
    <lineage>
        <taxon>Bacteria</taxon>
        <taxon>Pseudomonadati</taxon>
        <taxon>Bacteroidota</taxon>
        <taxon>Saprospiria</taxon>
        <taxon>Saprospirales</taxon>
        <taxon>Lewinellaceae</taxon>
        <taxon>Neolewinella</taxon>
    </lineage>
</organism>
<dbReference type="GO" id="GO:0009245">
    <property type="term" value="P:lipid A biosynthetic process"/>
    <property type="evidence" value="ECO:0007669"/>
    <property type="project" value="UniProtKB-UniRule"/>
</dbReference>
<dbReference type="RefSeq" id="WP_099105750.1">
    <property type="nucleotide sequence ID" value="NZ_JAATJF010000002.1"/>
</dbReference>
<comment type="caution">
    <text evidence="11">The sequence shown here is derived from an EMBL/GenBank/DDBJ whole genome shotgun (WGS) entry which is preliminary data.</text>
</comment>
<keyword evidence="7" id="KW-0808">Transferase</keyword>
<dbReference type="NCBIfam" id="TIGR00215">
    <property type="entry name" value="lpxB"/>
    <property type="match status" value="1"/>
</dbReference>
<accession>A0A2G0CGN2</accession>
<dbReference type="GO" id="GO:0005543">
    <property type="term" value="F:phospholipid binding"/>
    <property type="evidence" value="ECO:0007669"/>
    <property type="project" value="TreeGrafter"/>
</dbReference>
<keyword evidence="8" id="KW-0443">Lipid metabolism</keyword>
<evidence type="ECO:0000313" key="12">
    <source>
        <dbReference type="Proteomes" id="UP000226437"/>
    </source>
</evidence>
<dbReference type="PANTHER" id="PTHR30372">
    <property type="entry name" value="LIPID-A-DISACCHARIDE SYNTHASE"/>
    <property type="match status" value="1"/>
</dbReference>
<evidence type="ECO:0000256" key="1">
    <source>
        <dbReference type="ARBA" id="ARBA00002056"/>
    </source>
</evidence>
<dbReference type="SUPFAM" id="SSF53756">
    <property type="entry name" value="UDP-Glycosyltransferase/glycogen phosphorylase"/>
    <property type="match status" value="1"/>
</dbReference>
<evidence type="ECO:0000256" key="9">
    <source>
        <dbReference type="ARBA" id="ARBA00048975"/>
    </source>
</evidence>
<dbReference type="GO" id="GO:0016020">
    <property type="term" value="C:membrane"/>
    <property type="evidence" value="ECO:0007669"/>
    <property type="project" value="GOC"/>
</dbReference>
<dbReference type="OrthoDB" id="9801642at2"/>
<reference evidence="11 12" key="1">
    <citation type="submission" date="2017-10" db="EMBL/GenBank/DDBJ databases">
        <title>The draft genome sequence of Lewinella marina KCTC 32374.</title>
        <authorList>
            <person name="Wang K."/>
        </authorList>
    </citation>
    <scope>NUCLEOTIDE SEQUENCE [LARGE SCALE GENOMIC DNA]</scope>
    <source>
        <strain evidence="11 12">MKG-38</strain>
    </source>
</reference>
<proteinExistence type="predicted"/>
<evidence type="ECO:0000256" key="7">
    <source>
        <dbReference type="ARBA" id="ARBA00022679"/>
    </source>
</evidence>